<accession>A0A9P3BPQ3</accession>
<feature type="coiled-coil region" evidence="1">
    <location>
        <begin position="81"/>
        <end position="115"/>
    </location>
</feature>
<gene>
    <name evidence="3" type="ORF">Asppvi_002006</name>
</gene>
<protein>
    <submittedName>
        <fullName evidence="3">Uncharacterized protein</fullName>
    </submittedName>
</protein>
<dbReference type="Proteomes" id="UP001043456">
    <property type="component" value="Unassembled WGS sequence"/>
</dbReference>
<name>A0A9P3BPQ3_9EURO</name>
<dbReference type="AlphaFoldDB" id="A0A9P3BPQ3"/>
<keyword evidence="1" id="KW-0175">Coiled coil</keyword>
<evidence type="ECO:0000313" key="4">
    <source>
        <dbReference type="Proteomes" id="UP001043456"/>
    </source>
</evidence>
<evidence type="ECO:0000313" key="3">
    <source>
        <dbReference type="EMBL" id="GIJ92728.1"/>
    </source>
</evidence>
<sequence length="193" mass="21649">MPKVIPSGPGIRSTPRKPESRSSNSNRRSVQRTEPPTCTPQQPPQPLRRASMLPQVSPVPLSQDTTVTPLEKNHKVCFDTVEALERENRALMRDKDVLSERIGGLEREKQKLLNDQHRLNDIQQFVEEFVARWQRLQGTADPPNNGDPMAMSTELPAATSVPGMWDTQEEGAGMFNSNDIVPGSENFTQLFSF</sequence>
<dbReference type="RefSeq" id="XP_043163474.1">
    <property type="nucleotide sequence ID" value="XM_043307539.1"/>
</dbReference>
<evidence type="ECO:0000256" key="1">
    <source>
        <dbReference type="SAM" id="Coils"/>
    </source>
</evidence>
<dbReference type="Gene3D" id="1.20.58.60">
    <property type="match status" value="1"/>
</dbReference>
<keyword evidence="4" id="KW-1185">Reference proteome</keyword>
<reference evidence="3 4" key="1">
    <citation type="submission" date="2018-10" db="EMBL/GenBank/DDBJ databases">
        <title>Pan-genome distribution and transcriptional activeness of fungal secondary metabolism genes in Aspergillus section Fumigati.</title>
        <authorList>
            <person name="Takahashi H."/>
            <person name="Umemura M."/>
            <person name="Ninomiya A."/>
            <person name="Kusuya Y."/>
            <person name="Urayama S."/>
            <person name="Shimizu M."/>
            <person name="Watanabe A."/>
            <person name="Kamei K."/>
            <person name="Yaguchi T."/>
            <person name="Hagiwara D."/>
        </authorList>
    </citation>
    <scope>NUCLEOTIDE SEQUENCE [LARGE SCALE GENOMIC DNA]</scope>
    <source>
        <strain evidence="3 4">IFM 55266</strain>
    </source>
</reference>
<dbReference type="SUPFAM" id="SSF46966">
    <property type="entry name" value="Spectrin repeat"/>
    <property type="match status" value="1"/>
</dbReference>
<dbReference type="OrthoDB" id="4482716at2759"/>
<proteinExistence type="predicted"/>
<comment type="caution">
    <text evidence="3">The sequence shown here is derived from an EMBL/GenBank/DDBJ whole genome shotgun (WGS) entry which is preliminary data.</text>
</comment>
<dbReference type="EMBL" id="BHVY01000011">
    <property type="protein sequence ID" value="GIJ92728.1"/>
    <property type="molecule type" value="Genomic_DNA"/>
</dbReference>
<feature type="compositionally biased region" description="Low complexity" evidence="2">
    <location>
        <begin position="21"/>
        <end position="36"/>
    </location>
</feature>
<organism evidence="3 4">
    <name type="scientific">Aspergillus pseudoviridinutans</name>
    <dbReference type="NCBI Taxonomy" id="1517512"/>
    <lineage>
        <taxon>Eukaryota</taxon>
        <taxon>Fungi</taxon>
        <taxon>Dikarya</taxon>
        <taxon>Ascomycota</taxon>
        <taxon>Pezizomycotina</taxon>
        <taxon>Eurotiomycetes</taxon>
        <taxon>Eurotiomycetidae</taxon>
        <taxon>Eurotiales</taxon>
        <taxon>Aspergillaceae</taxon>
        <taxon>Aspergillus</taxon>
        <taxon>Aspergillus subgen. Fumigati</taxon>
    </lineage>
</organism>
<dbReference type="GeneID" id="67000618"/>
<feature type="compositionally biased region" description="Pro residues" evidence="2">
    <location>
        <begin position="37"/>
        <end position="46"/>
    </location>
</feature>
<evidence type="ECO:0000256" key="2">
    <source>
        <dbReference type="SAM" id="MobiDB-lite"/>
    </source>
</evidence>
<feature type="region of interest" description="Disordered" evidence="2">
    <location>
        <begin position="1"/>
        <end position="67"/>
    </location>
</feature>